<dbReference type="FunFam" id="3.20.20.10:FF:000016">
    <property type="entry name" value="D-serine dehydratase"/>
    <property type="match status" value="1"/>
</dbReference>
<dbReference type="GO" id="GO:0036088">
    <property type="term" value="P:D-serine catabolic process"/>
    <property type="evidence" value="ECO:0007669"/>
    <property type="project" value="TreeGrafter"/>
</dbReference>
<keyword evidence="14" id="KW-1185">Reference proteome</keyword>
<keyword evidence="5" id="KW-0862">Zinc</keyword>
<dbReference type="AlphaFoldDB" id="A0AAN9BUT4"/>
<dbReference type="Gene3D" id="3.20.20.10">
    <property type="entry name" value="Alanine racemase"/>
    <property type="match status" value="1"/>
</dbReference>
<dbReference type="Gene3D" id="2.40.37.20">
    <property type="entry name" value="D-serine dehydratase-like domain"/>
    <property type="match status" value="1"/>
</dbReference>
<dbReference type="EMBL" id="JBAMIC010000002">
    <property type="protein sequence ID" value="KAK7111801.1"/>
    <property type="molecule type" value="Genomic_DNA"/>
</dbReference>
<comment type="catalytic activity">
    <reaction evidence="8">
        <text>D-serine = pyruvate + NH4(+)</text>
        <dbReference type="Rhea" id="RHEA:13977"/>
        <dbReference type="ChEBI" id="CHEBI:15361"/>
        <dbReference type="ChEBI" id="CHEBI:28938"/>
        <dbReference type="ChEBI" id="CHEBI:35247"/>
        <dbReference type="EC" id="4.3.1.18"/>
    </reaction>
    <physiologicalReaction direction="left-to-right" evidence="8">
        <dbReference type="Rhea" id="RHEA:13978"/>
    </physiologicalReaction>
</comment>
<evidence type="ECO:0000256" key="2">
    <source>
        <dbReference type="ARBA" id="ARBA00001947"/>
    </source>
</evidence>
<dbReference type="SUPFAM" id="SSF51419">
    <property type="entry name" value="PLP-binding barrel"/>
    <property type="match status" value="1"/>
</dbReference>
<dbReference type="InterPro" id="IPR029066">
    <property type="entry name" value="PLP-binding_barrel"/>
</dbReference>
<dbReference type="InterPro" id="IPR042208">
    <property type="entry name" value="D-ser_dehydrat-like_sf"/>
</dbReference>
<proteinExistence type="inferred from homology"/>
<comment type="caution">
    <text evidence="13">The sequence shown here is derived from an EMBL/GenBank/DDBJ whole genome shotgun (WGS) entry which is preliminary data.</text>
</comment>
<dbReference type="GO" id="GO:0046872">
    <property type="term" value="F:metal ion binding"/>
    <property type="evidence" value="ECO:0007669"/>
    <property type="project" value="UniProtKB-KW"/>
</dbReference>
<dbReference type="PANTHER" id="PTHR28004:SF2">
    <property type="entry name" value="D-SERINE DEHYDRATASE"/>
    <property type="match status" value="1"/>
</dbReference>
<evidence type="ECO:0000256" key="3">
    <source>
        <dbReference type="ARBA" id="ARBA00005323"/>
    </source>
</evidence>
<dbReference type="InterPro" id="IPR026956">
    <property type="entry name" value="D-ser_dehydrat-like_dom"/>
</dbReference>
<protein>
    <recommendedName>
        <fullName evidence="10">D-serine dehydratase</fullName>
        <ecNumber evidence="9">4.3.1.18</ecNumber>
    </recommendedName>
    <alternativeName>
        <fullName evidence="11">D-serine deaminase</fullName>
    </alternativeName>
</protein>
<evidence type="ECO:0000313" key="14">
    <source>
        <dbReference type="Proteomes" id="UP001374579"/>
    </source>
</evidence>
<evidence type="ECO:0000256" key="11">
    <source>
        <dbReference type="ARBA" id="ARBA00075219"/>
    </source>
</evidence>
<name>A0AAN9BUT4_9CAEN</name>
<sequence length="378" mass="42495">MSTKNTHTKISEANTPCFLVDIDRLKKNSDKMMETCRKLKVDLRCHTKTHKTLEAADILTGGTRRKIACSTIPECRLYADNDYEDILLAFPISADKIPRCAELANRLDEFHVMLSGLEGFPCLKDGASDLNAGKVWSVFVEIDCGYGRTGIAWDSDDTLEAGTLLKENPNTKLQGLYTHCGQSYDHMTPKQRKDHQKKIVSRLEGVAKKLRALGIEVPVVGTGSTPTCNMAEPVLSSFDEFHPGNYVFNDVEQLYLGSCKLEDIACCVATRVVCQRRDLNMLVVDCGFMGMSHDGMRQRPDDFCVIKDHPHLMYYDNSQELGKVKAKEGEKLDFERYPVGTILFIYPFHSCATAALYQEYLVHSGEKITATWKPVKGW</sequence>
<comment type="cofactor">
    <cofactor evidence="1">
        <name>pyridoxal 5'-phosphate</name>
        <dbReference type="ChEBI" id="CHEBI:597326"/>
    </cofactor>
</comment>
<keyword evidence="7" id="KW-0456">Lyase</keyword>
<keyword evidence="6" id="KW-0663">Pyridoxal phosphate</keyword>
<feature type="domain" description="D-serine dehydratase-like" evidence="12">
    <location>
        <begin position="265"/>
        <end position="364"/>
    </location>
</feature>
<dbReference type="InterPro" id="IPR051466">
    <property type="entry name" value="D-amino_acid_metab_enzyme"/>
</dbReference>
<dbReference type="SMART" id="SM01119">
    <property type="entry name" value="D-ser_dehydrat"/>
    <property type="match status" value="1"/>
</dbReference>
<dbReference type="Pfam" id="PF14031">
    <property type="entry name" value="D-ser_dehydrat"/>
    <property type="match status" value="1"/>
</dbReference>
<accession>A0AAN9BUT4</accession>
<gene>
    <name evidence="13" type="ORF">V1264_011375</name>
</gene>
<evidence type="ECO:0000256" key="8">
    <source>
        <dbReference type="ARBA" id="ARBA00051198"/>
    </source>
</evidence>
<evidence type="ECO:0000256" key="1">
    <source>
        <dbReference type="ARBA" id="ARBA00001933"/>
    </source>
</evidence>
<dbReference type="EC" id="4.3.1.18" evidence="9"/>
<dbReference type="GO" id="GO:0008721">
    <property type="term" value="F:D-serine ammonia-lyase activity"/>
    <property type="evidence" value="ECO:0007669"/>
    <property type="project" value="UniProtKB-EC"/>
</dbReference>
<comment type="similarity">
    <text evidence="3">Belongs to the DSD1 family.</text>
</comment>
<comment type="cofactor">
    <cofactor evidence="2">
        <name>Zn(2+)</name>
        <dbReference type="ChEBI" id="CHEBI:29105"/>
    </cofactor>
</comment>
<dbReference type="PANTHER" id="PTHR28004">
    <property type="entry name" value="ZGC:162816-RELATED"/>
    <property type="match status" value="1"/>
</dbReference>
<keyword evidence="4" id="KW-0479">Metal-binding</keyword>
<evidence type="ECO:0000313" key="13">
    <source>
        <dbReference type="EMBL" id="KAK7111801.1"/>
    </source>
</evidence>
<evidence type="ECO:0000259" key="12">
    <source>
        <dbReference type="SMART" id="SM01119"/>
    </source>
</evidence>
<evidence type="ECO:0000256" key="9">
    <source>
        <dbReference type="ARBA" id="ARBA00066349"/>
    </source>
</evidence>
<evidence type="ECO:0000256" key="4">
    <source>
        <dbReference type="ARBA" id="ARBA00022723"/>
    </source>
</evidence>
<dbReference type="Proteomes" id="UP001374579">
    <property type="component" value="Unassembled WGS sequence"/>
</dbReference>
<reference evidence="13 14" key="1">
    <citation type="submission" date="2024-02" db="EMBL/GenBank/DDBJ databases">
        <title>Chromosome-scale genome assembly of the rough periwinkle Littorina saxatilis.</title>
        <authorList>
            <person name="De Jode A."/>
            <person name="Faria R."/>
            <person name="Formenti G."/>
            <person name="Sims Y."/>
            <person name="Smith T.P."/>
            <person name="Tracey A."/>
            <person name="Wood J.M.D."/>
            <person name="Zagrodzka Z.B."/>
            <person name="Johannesson K."/>
            <person name="Butlin R.K."/>
            <person name="Leder E.H."/>
        </authorList>
    </citation>
    <scope>NUCLEOTIDE SEQUENCE [LARGE SCALE GENOMIC DNA]</scope>
    <source>
        <strain evidence="13">Snail1</strain>
        <tissue evidence="13">Muscle</tissue>
    </source>
</reference>
<evidence type="ECO:0000256" key="10">
    <source>
        <dbReference type="ARBA" id="ARBA00069616"/>
    </source>
</evidence>
<evidence type="ECO:0000256" key="5">
    <source>
        <dbReference type="ARBA" id="ARBA00022833"/>
    </source>
</evidence>
<evidence type="ECO:0000256" key="6">
    <source>
        <dbReference type="ARBA" id="ARBA00022898"/>
    </source>
</evidence>
<evidence type="ECO:0000256" key="7">
    <source>
        <dbReference type="ARBA" id="ARBA00023239"/>
    </source>
</evidence>
<organism evidence="13 14">
    <name type="scientific">Littorina saxatilis</name>
    <dbReference type="NCBI Taxonomy" id="31220"/>
    <lineage>
        <taxon>Eukaryota</taxon>
        <taxon>Metazoa</taxon>
        <taxon>Spiralia</taxon>
        <taxon>Lophotrochozoa</taxon>
        <taxon>Mollusca</taxon>
        <taxon>Gastropoda</taxon>
        <taxon>Caenogastropoda</taxon>
        <taxon>Littorinimorpha</taxon>
        <taxon>Littorinoidea</taxon>
        <taxon>Littorinidae</taxon>
        <taxon>Littorina</taxon>
    </lineage>
</organism>
<dbReference type="InterPro" id="IPR001608">
    <property type="entry name" value="Ala_racemase_N"/>
</dbReference>
<dbReference type="Pfam" id="PF01168">
    <property type="entry name" value="Ala_racemase_N"/>
    <property type="match status" value="1"/>
</dbReference>